<dbReference type="Gene3D" id="1.20.1250.20">
    <property type="entry name" value="MFS general substrate transporter like domains"/>
    <property type="match status" value="1"/>
</dbReference>
<gene>
    <name evidence="10" type="ORF">HNY73_001013</name>
</gene>
<evidence type="ECO:0000256" key="7">
    <source>
        <dbReference type="ARBA" id="ARBA00023157"/>
    </source>
</evidence>
<dbReference type="InterPro" id="IPR004156">
    <property type="entry name" value="OATP"/>
</dbReference>
<keyword evidence="8" id="KW-0813">Transport</keyword>
<protein>
    <recommendedName>
        <fullName evidence="8">Solute carrier organic anion transporter family member</fullName>
    </recommendedName>
</protein>
<feature type="transmembrane region" description="Helical" evidence="8">
    <location>
        <begin position="161"/>
        <end position="185"/>
    </location>
</feature>
<keyword evidence="4 8" id="KW-0812">Transmembrane</keyword>
<dbReference type="GO" id="GO:0015347">
    <property type="term" value="F:sodium-independent organic anion transmembrane transporter activity"/>
    <property type="evidence" value="ECO:0007669"/>
    <property type="project" value="TreeGrafter"/>
</dbReference>
<keyword evidence="11" id="KW-1185">Reference proteome</keyword>
<dbReference type="AlphaFoldDB" id="A0A8T0FZZ8"/>
<accession>A0A8T0FZZ8</accession>
<feature type="transmembrane region" description="Helical" evidence="8">
    <location>
        <begin position="74"/>
        <end position="97"/>
    </location>
</feature>
<dbReference type="GO" id="GO:0006811">
    <property type="term" value="P:monoatomic ion transport"/>
    <property type="evidence" value="ECO:0007669"/>
    <property type="project" value="UniProtKB-KW"/>
</dbReference>
<comment type="subcellular location">
    <subcellularLocation>
        <location evidence="1 8">Cell membrane</location>
        <topology evidence="1 8">Multi-pass membrane protein</topology>
    </subcellularLocation>
</comment>
<dbReference type="SUPFAM" id="SSF103473">
    <property type="entry name" value="MFS general substrate transporter"/>
    <property type="match status" value="1"/>
</dbReference>
<feature type="transmembrane region" description="Helical" evidence="8">
    <location>
        <begin position="374"/>
        <end position="395"/>
    </location>
</feature>
<keyword evidence="3" id="KW-1003">Cell membrane</keyword>
<keyword evidence="7" id="KW-1015">Disulfide bond</keyword>
<keyword evidence="5 8" id="KW-1133">Transmembrane helix</keyword>
<proteinExistence type="inferred from homology"/>
<evidence type="ECO:0000256" key="3">
    <source>
        <dbReference type="ARBA" id="ARBA00022475"/>
    </source>
</evidence>
<evidence type="ECO:0000259" key="9">
    <source>
        <dbReference type="PROSITE" id="PS51465"/>
    </source>
</evidence>
<comment type="similarity">
    <text evidence="2 8">Belongs to the organo anion transporter (TC 2.A.60) family.</text>
</comment>
<dbReference type="NCBIfam" id="TIGR00805">
    <property type="entry name" value="oat"/>
    <property type="match status" value="1"/>
</dbReference>
<dbReference type="OMA" id="WVIHRTR"/>
<feature type="transmembrane region" description="Helical" evidence="8">
    <location>
        <begin position="109"/>
        <end position="129"/>
    </location>
</feature>
<evidence type="ECO:0000313" key="11">
    <source>
        <dbReference type="Proteomes" id="UP000807504"/>
    </source>
</evidence>
<evidence type="ECO:0000256" key="5">
    <source>
        <dbReference type="ARBA" id="ARBA00022989"/>
    </source>
</evidence>
<feature type="transmembrane region" description="Helical" evidence="8">
    <location>
        <begin position="524"/>
        <end position="548"/>
    </location>
</feature>
<reference evidence="10" key="1">
    <citation type="journal article" date="2020" name="bioRxiv">
        <title>Chromosome-level reference genome of the European wasp spider Argiope bruennichi: a resource for studies on range expansion and evolutionary adaptation.</title>
        <authorList>
            <person name="Sheffer M.M."/>
            <person name="Hoppe A."/>
            <person name="Krehenwinkel H."/>
            <person name="Uhl G."/>
            <person name="Kuss A.W."/>
            <person name="Jensen L."/>
            <person name="Jensen C."/>
            <person name="Gillespie R.G."/>
            <person name="Hoff K.J."/>
            <person name="Prost S."/>
        </authorList>
    </citation>
    <scope>NUCLEOTIDE SEQUENCE</scope>
</reference>
<evidence type="ECO:0000256" key="2">
    <source>
        <dbReference type="ARBA" id="ARBA00009657"/>
    </source>
</evidence>
<evidence type="ECO:0000313" key="10">
    <source>
        <dbReference type="EMBL" id="KAF8796664.1"/>
    </source>
</evidence>
<dbReference type="GO" id="GO:0016323">
    <property type="term" value="C:basolateral plasma membrane"/>
    <property type="evidence" value="ECO:0007669"/>
    <property type="project" value="TreeGrafter"/>
</dbReference>
<evidence type="ECO:0000256" key="6">
    <source>
        <dbReference type="ARBA" id="ARBA00023136"/>
    </source>
</evidence>
<feature type="transmembrane region" description="Helical" evidence="8">
    <location>
        <begin position="304"/>
        <end position="323"/>
    </location>
</feature>
<dbReference type="PANTHER" id="PTHR11388:SF76">
    <property type="entry name" value="SOLUTE CARRIER ORGANIC ANION TRANSPORTER FAMILY MEMBER"/>
    <property type="match status" value="1"/>
</dbReference>
<feature type="domain" description="Kazal-like" evidence="9">
    <location>
        <begin position="411"/>
        <end position="466"/>
    </location>
</feature>
<feature type="transmembrane region" description="Helical" evidence="8">
    <location>
        <begin position="343"/>
        <end position="362"/>
    </location>
</feature>
<dbReference type="EMBL" id="JABXBU010000001">
    <property type="protein sequence ID" value="KAF8796664.1"/>
    <property type="molecule type" value="Genomic_DNA"/>
</dbReference>
<evidence type="ECO:0000256" key="1">
    <source>
        <dbReference type="ARBA" id="ARBA00004651"/>
    </source>
</evidence>
<keyword evidence="6 8" id="KW-0472">Membrane</keyword>
<feature type="transmembrane region" description="Helical" evidence="8">
    <location>
        <begin position="577"/>
        <end position="599"/>
    </location>
</feature>
<feature type="transmembrane region" description="Helical" evidence="8">
    <location>
        <begin position="488"/>
        <end position="512"/>
    </location>
</feature>
<dbReference type="GO" id="GO:0043252">
    <property type="term" value="P:sodium-independent organic anion transport"/>
    <property type="evidence" value="ECO:0007669"/>
    <property type="project" value="TreeGrafter"/>
</dbReference>
<evidence type="ECO:0000256" key="4">
    <source>
        <dbReference type="ARBA" id="ARBA00022692"/>
    </source>
</evidence>
<dbReference type="Proteomes" id="UP000807504">
    <property type="component" value="Unassembled WGS sequence"/>
</dbReference>
<dbReference type="PANTHER" id="PTHR11388">
    <property type="entry name" value="ORGANIC ANION TRANSPORTER"/>
    <property type="match status" value="1"/>
</dbReference>
<feature type="transmembrane region" description="Helical" evidence="8">
    <location>
        <begin position="206"/>
        <end position="227"/>
    </location>
</feature>
<keyword evidence="8" id="KW-0406">Ion transport</keyword>
<dbReference type="PROSITE" id="PS51465">
    <property type="entry name" value="KAZAL_2"/>
    <property type="match status" value="1"/>
</dbReference>
<name>A0A8T0FZZ8_ARGBR</name>
<dbReference type="InterPro" id="IPR036259">
    <property type="entry name" value="MFS_trans_sf"/>
</dbReference>
<dbReference type="InterPro" id="IPR002350">
    <property type="entry name" value="Kazal_dom"/>
</dbReference>
<sequence length="624" mass="70416">MEETFVPNDSHSSRNFRNTRCGIFNWYPQFLQRFANPRWFLLFFCLIGILQGAYFTYFIGILSTLERRYSFDSGVTGIILIADNLSPVLFGVFVGYFGKYMHRPKLVTFGMTITVFSCFLSCLPCLLFGSEFDVSSGNKESTVLCNHRENSQHCAKLSQNVIAIVILFAANFLNGFGSMSYYTVGTPYIDDNVKKKNSPLYLGAMFALRIIGPTLGFMLSSFCLKYYENPFIDPGFSRNDPKWVGAWWLGFIILGLALFLVSFPVAFFPKRMNNNSSSNEDDNSFETSISDLYLSLKKLISNPILMFHTLSIVFQINGLFGYFVYMPKYMESQYQKTASSASFFSGTITMIAMVIGVFLGGYCIHKIKPRARFLIGYMLFIEIFAGAVLLSATFMGCESKQMLKTDSSLLSPELLKCSQNCNCSNHDFQPICDINDIVHFSPCSAGCQNYSIFENRKRFHECSCISPVKQTTNFSATSGFCSVECDMFLPYLTIVTVAKMLSATARVGNVIVTLRCVDEKDKTLALGAVEFMISIFATIPYPLLYGFVINKACVLWDESCGHRGNCWLYDNNLFRQYLHSLSSGFIFLAIICDFVVFIMSSKISNMYGINTKPVENLEVQDTNL</sequence>
<evidence type="ECO:0000256" key="8">
    <source>
        <dbReference type="RuleBase" id="RU362056"/>
    </source>
</evidence>
<reference evidence="10" key="2">
    <citation type="submission" date="2020-06" db="EMBL/GenBank/DDBJ databases">
        <authorList>
            <person name="Sheffer M."/>
        </authorList>
    </citation>
    <scope>NUCLEOTIDE SEQUENCE</scope>
</reference>
<organism evidence="10 11">
    <name type="scientific">Argiope bruennichi</name>
    <name type="common">Wasp spider</name>
    <name type="synonym">Aranea bruennichi</name>
    <dbReference type="NCBI Taxonomy" id="94029"/>
    <lineage>
        <taxon>Eukaryota</taxon>
        <taxon>Metazoa</taxon>
        <taxon>Ecdysozoa</taxon>
        <taxon>Arthropoda</taxon>
        <taxon>Chelicerata</taxon>
        <taxon>Arachnida</taxon>
        <taxon>Araneae</taxon>
        <taxon>Araneomorphae</taxon>
        <taxon>Entelegynae</taxon>
        <taxon>Araneoidea</taxon>
        <taxon>Araneidae</taxon>
        <taxon>Argiope</taxon>
    </lineage>
</organism>
<dbReference type="Pfam" id="PF07648">
    <property type="entry name" value="Kazal_2"/>
    <property type="match status" value="1"/>
</dbReference>
<dbReference type="CDD" id="cd17336">
    <property type="entry name" value="MFS_SLCO_OATP"/>
    <property type="match status" value="1"/>
</dbReference>
<dbReference type="Pfam" id="PF03137">
    <property type="entry name" value="OATP"/>
    <property type="match status" value="1"/>
</dbReference>
<comment type="caution">
    <text evidence="10">The sequence shown here is derived from an EMBL/GenBank/DDBJ whole genome shotgun (WGS) entry which is preliminary data.</text>
</comment>
<feature type="transmembrane region" description="Helical" evidence="8">
    <location>
        <begin position="247"/>
        <end position="268"/>
    </location>
</feature>
<feature type="transmembrane region" description="Helical" evidence="8">
    <location>
        <begin position="39"/>
        <end position="62"/>
    </location>
</feature>
<dbReference type="OrthoDB" id="6417188at2759"/>